<evidence type="ECO:0000259" key="15">
    <source>
        <dbReference type="PROSITE" id="PS50850"/>
    </source>
</evidence>
<evidence type="ECO:0000256" key="10">
    <source>
        <dbReference type="ARBA" id="ARBA00023201"/>
    </source>
</evidence>
<protein>
    <recommendedName>
        <fullName evidence="12">Putative inorganic phosphate cotransporter</fullName>
    </recommendedName>
</protein>
<dbReference type="InterPro" id="IPR050382">
    <property type="entry name" value="MFS_Na/Anion_cotransporter"/>
</dbReference>
<feature type="domain" description="Major facilitator superfamily (MFS) profile" evidence="15">
    <location>
        <begin position="20"/>
        <end position="443"/>
    </location>
</feature>
<dbReference type="AlphaFoldDB" id="A0A1I8NUY3"/>
<dbReference type="VEuPathDB" id="VectorBase:SCAU002257"/>
<keyword evidence="3" id="KW-0813">Transport</keyword>
<dbReference type="KEGG" id="scac:106091526"/>
<dbReference type="SUPFAM" id="SSF103473">
    <property type="entry name" value="MFS general substrate transporter"/>
    <property type="match status" value="1"/>
</dbReference>
<evidence type="ECO:0000256" key="9">
    <source>
        <dbReference type="ARBA" id="ARBA00023136"/>
    </source>
</evidence>
<sequence length="485" mass="53411">MTEAEDKGPAFGMRHAQALLLFLNIVAIYISRLNIGVAVVAMTNAETTNPDFPEFDWSEKEISYILSSFFWGYVLTQLPGGALCKRFGAKIVMGLSTFISAVLSAITPWCVGWGSWQAFCAIRVIQGVVQGVLFPCIFDHLAKWCPLKERNRLGAFSQTGIDCGTVLALGISGFIAAGPMGWPGISYISAAVCFLWCLLWLIFGANNVCESKFATEAERHYIESSMAHTEDFHQKKIAIPWRAIFTSMPFLILLIARCSHIYGLSTLQSQIPSYLNGVLNMDIKSNALNSSMPFMASWAVSYLYLFAGDFLQQKDIWSLTAIRKVFNSFAFWIPAIGLVIIGFLDEDNKAWALTLMVISVAANSGNVIGSSLNSIDLSPNHAGFLMSVLNTAASVMSLLAPLIVGFIVTDGNMRTQWQIVFAIAAAVFFLGNLVYVIWGTTDTQPWNDENFLLPKDAEHSNGEEKHKHSFADAMQKPPTISEKVD</sequence>
<dbReference type="GO" id="GO:0006814">
    <property type="term" value="P:sodium ion transport"/>
    <property type="evidence" value="ECO:0007669"/>
    <property type="project" value="UniProtKB-KW"/>
</dbReference>
<dbReference type="InterPro" id="IPR036259">
    <property type="entry name" value="MFS_trans_sf"/>
</dbReference>
<evidence type="ECO:0000256" key="5">
    <source>
        <dbReference type="ARBA" id="ARBA00022847"/>
    </source>
</evidence>
<dbReference type="FunFam" id="1.20.1250.20:FF:000003">
    <property type="entry name" value="Solute carrier family 17 member 3"/>
    <property type="match status" value="1"/>
</dbReference>
<dbReference type="GO" id="GO:0015293">
    <property type="term" value="F:symporter activity"/>
    <property type="evidence" value="ECO:0007669"/>
    <property type="project" value="UniProtKB-KW"/>
</dbReference>
<dbReference type="FunFam" id="1.20.1250.20:FF:000144">
    <property type="entry name" value="Picot, isoform B"/>
    <property type="match status" value="1"/>
</dbReference>
<gene>
    <name evidence="16" type="primary">106091526</name>
</gene>
<keyword evidence="9 14" id="KW-0472">Membrane</keyword>
<evidence type="ECO:0000256" key="7">
    <source>
        <dbReference type="ARBA" id="ARBA00023053"/>
    </source>
</evidence>
<dbReference type="GO" id="GO:0016020">
    <property type="term" value="C:membrane"/>
    <property type="evidence" value="ECO:0007669"/>
    <property type="project" value="UniProtKB-SubCell"/>
</dbReference>
<keyword evidence="17" id="KW-1185">Reference proteome</keyword>
<evidence type="ECO:0000256" key="11">
    <source>
        <dbReference type="ARBA" id="ARBA00054632"/>
    </source>
</evidence>
<dbReference type="PANTHER" id="PTHR11662">
    <property type="entry name" value="SOLUTE CARRIER FAMILY 17"/>
    <property type="match status" value="1"/>
</dbReference>
<feature type="compositionally biased region" description="Basic and acidic residues" evidence="13">
    <location>
        <begin position="455"/>
        <end position="470"/>
    </location>
</feature>
<feature type="transmembrane region" description="Helical" evidence="14">
    <location>
        <begin position="21"/>
        <end position="42"/>
    </location>
</feature>
<dbReference type="PANTHER" id="PTHR11662:SF280">
    <property type="entry name" value="FI21844P1-RELATED"/>
    <property type="match status" value="1"/>
</dbReference>
<evidence type="ECO:0000256" key="2">
    <source>
        <dbReference type="ARBA" id="ARBA00008586"/>
    </source>
</evidence>
<comment type="function">
    <text evidence="11">May be an inorganic phosphate cotransporter.</text>
</comment>
<feature type="transmembrane region" description="Helical" evidence="14">
    <location>
        <begin position="287"/>
        <end position="305"/>
    </location>
</feature>
<evidence type="ECO:0000256" key="4">
    <source>
        <dbReference type="ARBA" id="ARBA00022692"/>
    </source>
</evidence>
<feature type="transmembrane region" description="Helical" evidence="14">
    <location>
        <begin position="325"/>
        <end position="344"/>
    </location>
</feature>
<name>A0A1I8NUY3_STOCA</name>
<dbReference type="CDD" id="cd17318">
    <property type="entry name" value="MFS_SLC17"/>
    <property type="match status" value="1"/>
</dbReference>
<dbReference type="STRING" id="35570.A0A1I8NUY3"/>
<feature type="transmembrane region" description="Helical" evidence="14">
    <location>
        <begin position="350"/>
        <end position="372"/>
    </location>
</feature>
<dbReference type="Pfam" id="PF07690">
    <property type="entry name" value="MFS_1"/>
    <property type="match status" value="1"/>
</dbReference>
<evidence type="ECO:0000256" key="14">
    <source>
        <dbReference type="SAM" id="Phobius"/>
    </source>
</evidence>
<proteinExistence type="inferred from homology"/>
<feature type="transmembrane region" description="Helical" evidence="14">
    <location>
        <begin position="384"/>
        <end position="407"/>
    </location>
</feature>
<comment type="similarity">
    <text evidence="2">Belongs to the major facilitator superfamily. Sodium/anion cotransporter family.</text>
</comment>
<keyword evidence="6 14" id="KW-1133">Transmembrane helix</keyword>
<feature type="transmembrane region" description="Helical" evidence="14">
    <location>
        <begin position="62"/>
        <end position="84"/>
    </location>
</feature>
<dbReference type="InterPro" id="IPR011701">
    <property type="entry name" value="MFS"/>
</dbReference>
<evidence type="ECO:0000313" key="16">
    <source>
        <dbReference type="EnsemblMetazoa" id="SCAU002257-PA"/>
    </source>
</evidence>
<feature type="transmembrane region" description="Helical" evidence="14">
    <location>
        <begin position="184"/>
        <end position="203"/>
    </location>
</feature>
<dbReference type="OrthoDB" id="2985014at2759"/>
<evidence type="ECO:0000256" key="8">
    <source>
        <dbReference type="ARBA" id="ARBA00023065"/>
    </source>
</evidence>
<feature type="transmembrane region" description="Helical" evidence="14">
    <location>
        <begin position="419"/>
        <end position="438"/>
    </location>
</feature>
<evidence type="ECO:0000256" key="12">
    <source>
        <dbReference type="ARBA" id="ARBA00068450"/>
    </source>
</evidence>
<comment type="subcellular location">
    <subcellularLocation>
        <location evidence="1">Membrane</location>
        <topology evidence="1">Multi-pass membrane protein</topology>
    </subcellularLocation>
</comment>
<evidence type="ECO:0000256" key="13">
    <source>
        <dbReference type="SAM" id="MobiDB-lite"/>
    </source>
</evidence>
<dbReference type="Gene3D" id="1.20.1250.20">
    <property type="entry name" value="MFS general substrate transporter like domains"/>
    <property type="match status" value="2"/>
</dbReference>
<evidence type="ECO:0000256" key="3">
    <source>
        <dbReference type="ARBA" id="ARBA00022448"/>
    </source>
</evidence>
<keyword evidence="4 14" id="KW-0812">Transmembrane</keyword>
<organism evidence="16 17">
    <name type="scientific">Stomoxys calcitrans</name>
    <name type="common">Stable fly</name>
    <name type="synonym">Conops calcitrans</name>
    <dbReference type="NCBI Taxonomy" id="35570"/>
    <lineage>
        <taxon>Eukaryota</taxon>
        <taxon>Metazoa</taxon>
        <taxon>Ecdysozoa</taxon>
        <taxon>Arthropoda</taxon>
        <taxon>Hexapoda</taxon>
        <taxon>Insecta</taxon>
        <taxon>Pterygota</taxon>
        <taxon>Neoptera</taxon>
        <taxon>Endopterygota</taxon>
        <taxon>Diptera</taxon>
        <taxon>Brachycera</taxon>
        <taxon>Muscomorpha</taxon>
        <taxon>Muscoidea</taxon>
        <taxon>Muscidae</taxon>
        <taxon>Stomoxys</taxon>
    </lineage>
</organism>
<evidence type="ECO:0000313" key="17">
    <source>
        <dbReference type="Proteomes" id="UP000095300"/>
    </source>
</evidence>
<keyword evidence="8" id="KW-0406">Ion transport</keyword>
<keyword evidence="7" id="KW-0915">Sodium</keyword>
<evidence type="ECO:0000256" key="1">
    <source>
        <dbReference type="ARBA" id="ARBA00004141"/>
    </source>
</evidence>
<feature type="region of interest" description="Disordered" evidence="13">
    <location>
        <begin position="449"/>
        <end position="485"/>
    </location>
</feature>
<dbReference type="PROSITE" id="PS50850">
    <property type="entry name" value="MFS"/>
    <property type="match status" value="1"/>
</dbReference>
<dbReference type="GO" id="GO:0006820">
    <property type="term" value="P:monoatomic anion transport"/>
    <property type="evidence" value="ECO:0007669"/>
    <property type="project" value="TreeGrafter"/>
</dbReference>
<reference evidence="16" key="1">
    <citation type="submission" date="2020-05" db="UniProtKB">
        <authorList>
            <consortium name="EnsemblMetazoa"/>
        </authorList>
    </citation>
    <scope>IDENTIFICATION</scope>
    <source>
        <strain evidence="16">USDA</strain>
    </source>
</reference>
<keyword evidence="5" id="KW-0769">Symport</keyword>
<dbReference type="InterPro" id="IPR020846">
    <property type="entry name" value="MFS_dom"/>
</dbReference>
<dbReference type="EnsemblMetazoa" id="SCAU002257-RA">
    <property type="protein sequence ID" value="SCAU002257-PA"/>
    <property type="gene ID" value="SCAU002257"/>
</dbReference>
<accession>A0A1I8NUY3</accession>
<dbReference type="Proteomes" id="UP000095300">
    <property type="component" value="Unassembled WGS sequence"/>
</dbReference>
<feature type="transmembrane region" description="Helical" evidence="14">
    <location>
        <begin position="91"/>
        <end position="109"/>
    </location>
</feature>
<keyword evidence="10" id="KW-0739">Sodium transport</keyword>
<evidence type="ECO:0000256" key="6">
    <source>
        <dbReference type="ARBA" id="ARBA00022989"/>
    </source>
</evidence>